<dbReference type="AlphaFoldDB" id="A0A2N9L484"/>
<dbReference type="Proteomes" id="UP000239735">
    <property type="component" value="Unassembled WGS sequence"/>
</dbReference>
<reference evidence="2" key="1">
    <citation type="submission" date="2018-02" db="EMBL/GenBank/DDBJ databases">
        <authorList>
            <person name="Hausmann B."/>
        </authorList>
    </citation>
    <scope>NUCLEOTIDE SEQUENCE [LARGE SCALE GENOMIC DNA]</scope>
    <source>
        <strain evidence="2">Peat soil MAG SbA5</strain>
    </source>
</reference>
<sequence length="115" mass="12937">MVPRRTIPLDVANSMNVPVCNELIHLDSFRIFRKAGRFGMRNLREIGTNGDQRACGPMQLQALDEGEGFGELREARFLSLEFSGVNAAAQATRFDRIFEVQHLVVEEILDCVSRA</sequence>
<dbReference type="EMBL" id="OKRB01000035">
    <property type="protein sequence ID" value="SPE18098.1"/>
    <property type="molecule type" value="Genomic_DNA"/>
</dbReference>
<protein>
    <submittedName>
        <fullName evidence="1">Uncharacterized protein</fullName>
    </submittedName>
</protein>
<evidence type="ECO:0000313" key="1">
    <source>
        <dbReference type="EMBL" id="SPE18098.1"/>
    </source>
</evidence>
<organism evidence="1 2">
    <name type="scientific">Candidatus Sulfuritelmatomonas gaucii</name>
    <dbReference type="NCBI Taxonomy" id="2043161"/>
    <lineage>
        <taxon>Bacteria</taxon>
        <taxon>Pseudomonadati</taxon>
        <taxon>Acidobacteriota</taxon>
        <taxon>Terriglobia</taxon>
        <taxon>Terriglobales</taxon>
        <taxon>Acidobacteriaceae</taxon>
        <taxon>Candidatus Sulfuritelmatomonas</taxon>
    </lineage>
</organism>
<proteinExistence type="predicted"/>
<evidence type="ECO:0000313" key="2">
    <source>
        <dbReference type="Proteomes" id="UP000239735"/>
    </source>
</evidence>
<accession>A0A2N9L484</accession>
<name>A0A2N9L484_9BACT</name>
<gene>
    <name evidence="1" type="ORF">SBA5_130037</name>
</gene>